<accession>X0VSL5</accession>
<name>X0VSL5_9ZZZZ</name>
<reference evidence="1" key="1">
    <citation type="journal article" date="2014" name="Front. Microbiol.">
        <title>High frequency of phylogenetically diverse reductive dehalogenase-homologous genes in deep subseafloor sedimentary metagenomes.</title>
        <authorList>
            <person name="Kawai M."/>
            <person name="Futagami T."/>
            <person name="Toyoda A."/>
            <person name="Takaki Y."/>
            <person name="Nishi S."/>
            <person name="Hori S."/>
            <person name="Arai W."/>
            <person name="Tsubouchi T."/>
            <person name="Morono Y."/>
            <person name="Uchiyama I."/>
            <person name="Ito T."/>
            <person name="Fujiyama A."/>
            <person name="Inagaki F."/>
            <person name="Takami H."/>
        </authorList>
    </citation>
    <scope>NUCLEOTIDE SEQUENCE</scope>
    <source>
        <strain evidence="1">Expedition CK06-06</strain>
    </source>
</reference>
<sequence length="31" mass="3342">TLALLQAKGAKLITTDELIDTLARQRTTKTG</sequence>
<dbReference type="AlphaFoldDB" id="X0VSL5"/>
<proteinExistence type="predicted"/>
<comment type="caution">
    <text evidence="1">The sequence shown here is derived from an EMBL/GenBank/DDBJ whole genome shotgun (WGS) entry which is preliminary data.</text>
</comment>
<feature type="non-terminal residue" evidence="1">
    <location>
        <position position="1"/>
    </location>
</feature>
<dbReference type="EMBL" id="BARS01037009">
    <property type="protein sequence ID" value="GAG21424.1"/>
    <property type="molecule type" value="Genomic_DNA"/>
</dbReference>
<protein>
    <submittedName>
        <fullName evidence="1">Uncharacterized protein</fullName>
    </submittedName>
</protein>
<organism evidence="1">
    <name type="scientific">marine sediment metagenome</name>
    <dbReference type="NCBI Taxonomy" id="412755"/>
    <lineage>
        <taxon>unclassified sequences</taxon>
        <taxon>metagenomes</taxon>
        <taxon>ecological metagenomes</taxon>
    </lineage>
</organism>
<evidence type="ECO:0000313" key="1">
    <source>
        <dbReference type="EMBL" id="GAG21424.1"/>
    </source>
</evidence>
<gene>
    <name evidence="1" type="ORF">S01H1_56798</name>
</gene>